<evidence type="ECO:0000313" key="10">
    <source>
        <dbReference type="EMBL" id="KEZ39659.1"/>
    </source>
</evidence>
<dbReference type="InterPro" id="IPR050164">
    <property type="entry name" value="Peptidase_C19"/>
</dbReference>
<dbReference type="KEGG" id="sapo:SAPIO_CDS9597"/>
<evidence type="ECO:0000256" key="4">
    <source>
        <dbReference type="ARBA" id="ARBA00022670"/>
    </source>
</evidence>
<comment type="similarity">
    <text evidence="2">Belongs to the peptidase C19 family.</text>
</comment>
<evidence type="ECO:0000256" key="1">
    <source>
        <dbReference type="ARBA" id="ARBA00000707"/>
    </source>
</evidence>
<dbReference type="GeneID" id="27728669"/>
<dbReference type="InterPro" id="IPR038765">
    <property type="entry name" value="Papain-like_cys_pep_sf"/>
</dbReference>
<name>A0A084FX47_PSEDA</name>
<organism evidence="10 11">
    <name type="scientific">Pseudallescheria apiosperma</name>
    <name type="common">Scedosporium apiospermum</name>
    <dbReference type="NCBI Taxonomy" id="563466"/>
    <lineage>
        <taxon>Eukaryota</taxon>
        <taxon>Fungi</taxon>
        <taxon>Dikarya</taxon>
        <taxon>Ascomycota</taxon>
        <taxon>Pezizomycotina</taxon>
        <taxon>Sordariomycetes</taxon>
        <taxon>Hypocreomycetidae</taxon>
        <taxon>Microascales</taxon>
        <taxon>Microascaceae</taxon>
        <taxon>Scedosporium</taxon>
    </lineage>
</organism>
<dbReference type="Pfam" id="PF00443">
    <property type="entry name" value="UCH"/>
    <property type="match status" value="1"/>
</dbReference>
<proteinExistence type="inferred from homology"/>
<feature type="compositionally biased region" description="Polar residues" evidence="8">
    <location>
        <begin position="713"/>
        <end position="726"/>
    </location>
</feature>
<keyword evidence="6 10" id="KW-0378">Hydrolase</keyword>
<evidence type="ECO:0000256" key="8">
    <source>
        <dbReference type="SAM" id="MobiDB-lite"/>
    </source>
</evidence>
<dbReference type="OMA" id="AECGWED"/>
<evidence type="ECO:0000256" key="5">
    <source>
        <dbReference type="ARBA" id="ARBA00022786"/>
    </source>
</evidence>
<feature type="compositionally biased region" description="Basic and acidic residues" evidence="8">
    <location>
        <begin position="8"/>
        <end position="23"/>
    </location>
</feature>
<dbReference type="GO" id="GO:0016579">
    <property type="term" value="P:protein deubiquitination"/>
    <property type="evidence" value="ECO:0007669"/>
    <property type="project" value="InterPro"/>
</dbReference>
<dbReference type="GO" id="GO:0005829">
    <property type="term" value="C:cytosol"/>
    <property type="evidence" value="ECO:0007669"/>
    <property type="project" value="TreeGrafter"/>
</dbReference>
<dbReference type="InterPro" id="IPR028889">
    <property type="entry name" value="USP"/>
</dbReference>
<gene>
    <name evidence="10" type="ORF">SAPIO_CDS9597</name>
</gene>
<feature type="compositionally biased region" description="Polar residues" evidence="8">
    <location>
        <begin position="618"/>
        <end position="632"/>
    </location>
</feature>
<keyword evidence="4" id="KW-0645">Protease</keyword>
<dbReference type="Proteomes" id="UP000028545">
    <property type="component" value="Unassembled WGS sequence"/>
</dbReference>
<dbReference type="OrthoDB" id="6287070at2759"/>
<evidence type="ECO:0000259" key="9">
    <source>
        <dbReference type="PROSITE" id="PS50235"/>
    </source>
</evidence>
<dbReference type="EC" id="3.4.19.12" evidence="3"/>
<evidence type="ECO:0000256" key="2">
    <source>
        <dbReference type="ARBA" id="ARBA00009085"/>
    </source>
</evidence>
<dbReference type="Gene3D" id="3.90.70.10">
    <property type="entry name" value="Cysteine proteinases"/>
    <property type="match status" value="2"/>
</dbReference>
<dbReference type="VEuPathDB" id="FungiDB:SAPIO_CDS9597"/>
<dbReference type="EMBL" id="JOWA01000143">
    <property type="protein sequence ID" value="KEZ39659.1"/>
    <property type="molecule type" value="Genomic_DNA"/>
</dbReference>
<dbReference type="HOGENOM" id="CLU_009919_0_0_1"/>
<dbReference type="PROSITE" id="PS50235">
    <property type="entry name" value="USP_3"/>
    <property type="match status" value="1"/>
</dbReference>
<dbReference type="GO" id="GO:0006508">
    <property type="term" value="P:proteolysis"/>
    <property type="evidence" value="ECO:0007669"/>
    <property type="project" value="UniProtKB-KW"/>
</dbReference>
<feature type="domain" description="USP" evidence="9">
    <location>
        <begin position="130"/>
        <end position="576"/>
    </location>
</feature>
<comment type="caution">
    <text evidence="10">The sequence shown here is derived from an EMBL/GenBank/DDBJ whole genome shotgun (WGS) entry which is preliminary data.</text>
</comment>
<feature type="compositionally biased region" description="Low complexity" evidence="8">
    <location>
        <begin position="604"/>
        <end position="617"/>
    </location>
</feature>
<dbReference type="RefSeq" id="XP_016639458.1">
    <property type="nucleotide sequence ID" value="XM_016790948.1"/>
</dbReference>
<keyword evidence="7" id="KW-0788">Thiol protease</keyword>
<feature type="compositionally biased region" description="Low complexity" evidence="8">
    <location>
        <begin position="756"/>
        <end position="774"/>
    </location>
</feature>
<dbReference type="SUPFAM" id="SSF54001">
    <property type="entry name" value="Cysteine proteinases"/>
    <property type="match status" value="1"/>
</dbReference>
<dbReference type="GO" id="GO:0005634">
    <property type="term" value="C:nucleus"/>
    <property type="evidence" value="ECO:0007669"/>
    <property type="project" value="UniProtKB-SubCell"/>
</dbReference>
<reference evidence="10 11" key="1">
    <citation type="journal article" date="2014" name="Genome Announc.">
        <title>Draft genome sequence of the pathogenic fungus Scedosporium apiospermum.</title>
        <authorList>
            <person name="Vandeputte P."/>
            <person name="Ghamrawi S."/>
            <person name="Rechenmann M."/>
            <person name="Iltis A."/>
            <person name="Giraud S."/>
            <person name="Fleury M."/>
            <person name="Thornton C."/>
            <person name="Delhaes L."/>
            <person name="Meyer W."/>
            <person name="Papon N."/>
            <person name="Bouchara J.P."/>
        </authorList>
    </citation>
    <scope>NUCLEOTIDE SEQUENCE [LARGE SCALE GENOMIC DNA]</scope>
    <source>
        <strain evidence="10 11">IHEM 14462</strain>
    </source>
</reference>
<feature type="region of interest" description="Disordered" evidence="8">
    <location>
        <begin position="1"/>
        <end position="36"/>
    </location>
</feature>
<evidence type="ECO:0000256" key="6">
    <source>
        <dbReference type="ARBA" id="ARBA00022801"/>
    </source>
</evidence>
<evidence type="ECO:0000313" key="11">
    <source>
        <dbReference type="Proteomes" id="UP000028545"/>
    </source>
</evidence>
<keyword evidence="5" id="KW-0833">Ubl conjugation pathway</keyword>
<protein>
    <recommendedName>
        <fullName evidence="3">ubiquitinyl hydrolase 1</fullName>
        <ecNumber evidence="3">3.4.19.12</ecNumber>
    </recommendedName>
</protein>
<comment type="catalytic activity">
    <reaction evidence="1">
        <text>Thiol-dependent hydrolysis of ester, thioester, amide, peptide and isopeptide bonds formed by the C-terminal Gly of ubiquitin (a 76-residue protein attached to proteins as an intracellular targeting signal).</text>
        <dbReference type="EC" id="3.4.19.12"/>
    </reaction>
</comment>
<keyword evidence="11" id="KW-1185">Reference proteome</keyword>
<accession>A0A084FX47</accession>
<dbReference type="PANTHER" id="PTHR24006:SF722">
    <property type="entry name" value="UBIQUITIN CARBOXYL-TERMINAL HYDROLASE 48"/>
    <property type="match status" value="1"/>
</dbReference>
<feature type="compositionally biased region" description="Low complexity" evidence="8">
    <location>
        <begin position="688"/>
        <end position="712"/>
    </location>
</feature>
<dbReference type="GO" id="GO:0004843">
    <property type="term" value="F:cysteine-type deubiquitinase activity"/>
    <property type="evidence" value="ECO:0007669"/>
    <property type="project" value="UniProtKB-EC"/>
</dbReference>
<feature type="region of interest" description="Disordered" evidence="8">
    <location>
        <begin position="586"/>
        <end position="634"/>
    </location>
</feature>
<dbReference type="AlphaFoldDB" id="A0A084FX47"/>
<dbReference type="PANTHER" id="PTHR24006">
    <property type="entry name" value="UBIQUITIN CARBOXYL-TERMINAL HYDROLASE"/>
    <property type="match status" value="1"/>
</dbReference>
<feature type="region of interest" description="Disordered" evidence="8">
    <location>
        <begin position="674"/>
        <end position="805"/>
    </location>
</feature>
<evidence type="ECO:0000256" key="3">
    <source>
        <dbReference type="ARBA" id="ARBA00012759"/>
    </source>
</evidence>
<feature type="compositionally biased region" description="Basic and acidic residues" evidence="8">
    <location>
        <begin position="787"/>
        <end position="805"/>
    </location>
</feature>
<dbReference type="InterPro" id="IPR001394">
    <property type="entry name" value="Peptidase_C19_UCH"/>
</dbReference>
<dbReference type="CDD" id="cd02670">
    <property type="entry name" value="Peptidase_C19N"/>
    <property type="match status" value="1"/>
</dbReference>
<sequence length="805" mass="88647">MHPRKLLSLRDKNGLSSRREKNLDAGQPGATKTRPRSAELFFSLFKPEAARHAPKDETLKGKDQEAAKIEKVAAKLAELNITGATPEYIRETLASKFAAGDVDRAAKFIDFQQKAAAGKIVRYDPNVTMLGAVNRGSVTCYLDSLFFAMFARFDAFERMLKRIEFDNEPRQKLATLMRLWVNLLRSGELIQTDTTELIQNTLAECGWIDAKLLEQQDTSEAFNFITETLELPLLSLKVDLFHQGKSDEDDHKIIYERLLNLAVPPDPDGKGIKLEDCLEDYFNAQVDVFRDSLDDKAAAIETPTSPKATIRLVSDEDRDIHAAENTPTPLSPRRATIPLPITEESQASSSSAPPPSRPRAATVIQRVVIGEDGRTATDPHLSSLHRTATKGSIIVKAVTIPAWQFFRLMPWHTPSSSSHVNQPENIDDLERNIRQRPVLGICLKRYMMTEDGLPKRQNTYIDIPDVLRLPNFMLDDDERVEEDPHGFSTGYKLVLQSVVCHRGDSLQSGHYIALARVNPKLLTENRRCDPDPPPDYEEDQWVKFDDLCVESRVSYVDDIRQALKDEMPYLLFYQIVPTVEVSASTYSGDAEPPSYKDLGTKADGSSSQGGSPSNSVSATPASYSTNQPSIRLSTELDLTRSIGDEGFYTTSSHDNSRRQSAVFLDPFSNDSLLAVGTTGSHSPPPGPSEESTATRLSRAAARFSRSASKSRTPSQQGDGRISSTIRQLGLLRSSKEPLRDGSASGAQSTSGLSLPETGGAESTAVAGGSAVSVSNSNPPKQKKSKTKTAEKKAKGEESERECTVM</sequence>
<evidence type="ECO:0000256" key="7">
    <source>
        <dbReference type="ARBA" id="ARBA00022807"/>
    </source>
</evidence>